<accession>A0A3B5XUM2</accession>
<dbReference type="STRING" id="4565.A0A3B5XUM2"/>
<reference evidence="6" key="1">
    <citation type="submission" date="2018-08" db="EMBL/GenBank/DDBJ databases">
        <authorList>
            <person name="Rossello M."/>
        </authorList>
    </citation>
    <scope>NUCLEOTIDE SEQUENCE [LARGE SCALE GENOMIC DNA]</scope>
    <source>
        <strain evidence="6">cv. Chinese Spring</strain>
    </source>
</reference>
<proteinExistence type="inferred from homology"/>
<dbReference type="OMA" id="FDCNEPR"/>
<dbReference type="AlphaFoldDB" id="A0A3B5XUM2"/>
<keyword evidence="7" id="KW-1185">Reference proteome</keyword>
<dbReference type="Gramene" id="TraesCS1A03G0148700.1">
    <property type="protein sequence ID" value="TraesCS1A03G0148700.1.CDS"/>
    <property type="gene ID" value="TraesCS1A03G0148700"/>
</dbReference>
<dbReference type="SMR" id="A0A3B5XUM2"/>
<name>A0A3B5XUM2_WHEAT</name>
<sequence length="483" mass="52770">MAQKAADVAATSGAGKANPHAVVVVYPQQGHVIPVTLLSLRLAARAFAVTVVNTEAVHDQTARVGDGRALRAYQRRPSRGVRLVAEPRRVHGLAAPRALRPRRGGARPRRGRPGRDVPRRRHLLRVAGDAGQQVRHRVRVLLDGARAHLQPLLPRSPAHQQRPLRLQRASEGHDHLHSWRAGDRAARTHTSLAHVVPPGDGHHQRGALHHLQGLRRGGGADYVLCNTVEELEPSTIAALRSEKPFYAVGPIFPAGFARSAVATSMWAESDCSHWLDEQPPGSVLYISTPPASATVHLLRQLCARHQARAARDRWGVLARGTRFLWVMRPDIVSSDDPNPLPEGFVAASAGRGLVVPWCCQVEVLSHTALGGFLTHCGWNSVLESVWAGVPMLCLPLLTDQFTNWRLIVREWSVGMPIGDRGAVFADEVRARIAGIMSGKVGEELREAVKKVRATLEATMTHGGSSQQSFDEFVDELTRRCSGR</sequence>
<evidence type="ECO:0000313" key="7">
    <source>
        <dbReference type="Proteomes" id="UP000019116"/>
    </source>
</evidence>
<dbReference type="Proteomes" id="UP000019116">
    <property type="component" value="Chromosome 1A"/>
</dbReference>
<dbReference type="OrthoDB" id="5835829at2759"/>
<dbReference type="PANTHER" id="PTHR11926:SF774">
    <property type="entry name" value="UDP-GLYCOSYLTRANSFERASE 85A1-RELATED"/>
    <property type="match status" value="1"/>
</dbReference>
<reference evidence="6" key="2">
    <citation type="submission" date="2018-10" db="UniProtKB">
        <authorList>
            <consortium name="EnsemblPlants"/>
        </authorList>
    </citation>
    <scope>IDENTIFICATION</scope>
</reference>
<dbReference type="InterPro" id="IPR002213">
    <property type="entry name" value="UDP_glucos_trans"/>
</dbReference>
<evidence type="ECO:0000256" key="5">
    <source>
        <dbReference type="SAM" id="MobiDB-lite"/>
    </source>
</evidence>
<dbReference type="Gene3D" id="3.40.50.2000">
    <property type="entry name" value="Glycogen Phosphorylase B"/>
    <property type="match status" value="3"/>
</dbReference>
<dbReference type="PANTHER" id="PTHR11926">
    <property type="entry name" value="GLUCOSYL/GLUCURONOSYL TRANSFERASES"/>
    <property type="match status" value="1"/>
</dbReference>
<keyword evidence="3" id="KW-0328">Glycosyltransferase</keyword>
<dbReference type="InterPro" id="IPR035595">
    <property type="entry name" value="UDP_glycos_trans_CS"/>
</dbReference>
<feature type="region of interest" description="Disordered" evidence="5">
    <location>
        <begin position="153"/>
        <end position="176"/>
    </location>
</feature>
<dbReference type="PROSITE" id="PS00375">
    <property type="entry name" value="UDPGT"/>
    <property type="match status" value="1"/>
</dbReference>
<dbReference type="CDD" id="cd03784">
    <property type="entry name" value="GT1_Gtf-like"/>
    <property type="match status" value="1"/>
</dbReference>
<keyword evidence="2 3" id="KW-0808">Transferase</keyword>
<dbReference type="EnsemblPlants" id="TraesCS1A02G061600.1">
    <property type="protein sequence ID" value="TraesCS1A02G061600.1"/>
    <property type="gene ID" value="TraesCS1A02G061600"/>
</dbReference>
<evidence type="ECO:0000256" key="3">
    <source>
        <dbReference type="RuleBase" id="RU003718"/>
    </source>
</evidence>
<evidence type="ECO:0000256" key="1">
    <source>
        <dbReference type="ARBA" id="ARBA00009995"/>
    </source>
</evidence>
<evidence type="ECO:0000256" key="2">
    <source>
        <dbReference type="ARBA" id="ARBA00022679"/>
    </source>
</evidence>
<protein>
    <recommendedName>
        <fullName evidence="4">Glycosyltransferase</fullName>
        <ecNumber evidence="4">2.4.1.-</ecNumber>
    </recommendedName>
</protein>
<dbReference type="Gramene" id="TraesCS1A02G061600.1">
    <property type="protein sequence ID" value="TraesCS1A02G061600.1"/>
    <property type="gene ID" value="TraesCS1A02G061600"/>
</dbReference>
<dbReference type="EC" id="2.4.1.-" evidence="4"/>
<dbReference type="SUPFAM" id="SSF53756">
    <property type="entry name" value="UDP-Glycosyltransferase/glycogen phosphorylase"/>
    <property type="match status" value="2"/>
</dbReference>
<dbReference type="Pfam" id="PF00201">
    <property type="entry name" value="UDPGT"/>
    <property type="match status" value="1"/>
</dbReference>
<organism evidence="6">
    <name type="scientific">Triticum aestivum</name>
    <name type="common">Wheat</name>
    <dbReference type="NCBI Taxonomy" id="4565"/>
    <lineage>
        <taxon>Eukaryota</taxon>
        <taxon>Viridiplantae</taxon>
        <taxon>Streptophyta</taxon>
        <taxon>Embryophyta</taxon>
        <taxon>Tracheophyta</taxon>
        <taxon>Spermatophyta</taxon>
        <taxon>Magnoliopsida</taxon>
        <taxon>Liliopsida</taxon>
        <taxon>Poales</taxon>
        <taxon>Poaceae</taxon>
        <taxon>BOP clade</taxon>
        <taxon>Pooideae</taxon>
        <taxon>Triticodae</taxon>
        <taxon>Triticeae</taxon>
        <taxon>Triticinae</taxon>
        <taxon>Triticum</taxon>
    </lineage>
</organism>
<evidence type="ECO:0000313" key="6">
    <source>
        <dbReference type="EnsemblPlants" id="TraesCS1A02G061600.1"/>
    </source>
</evidence>
<evidence type="ECO:0000256" key="4">
    <source>
        <dbReference type="RuleBase" id="RU362057"/>
    </source>
</evidence>
<dbReference type="GO" id="GO:0035251">
    <property type="term" value="F:UDP-glucosyltransferase activity"/>
    <property type="evidence" value="ECO:0000318"/>
    <property type="project" value="GO_Central"/>
</dbReference>
<comment type="similarity">
    <text evidence="1 3">Belongs to the UDP-glycosyltransferase family.</text>
</comment>